<dbReference type="RefSeq" id="WP_006780112.1">
    <property type="nucleotide sequence ID" value="NZ_CP040506.1"/>
</dbReference>
<dbReference type="HOGENOM" id="CLU_161345_1_0_9"/>
<comment type="caution">
    <text evidence="2">The sequence shown here is derived from an EMBL/GenBank/DDBJ whole genome shotgun (WGS) entry which is preliminary data.</text>
</comment>
<dbReference type="Proteomes" id="UP000005384">
    <property type="component" value="Unassembled WGS sequence"/>
</dbReference>
<dbReference type="Pfam" id="PF09682">
    <property type="entry name" value="Phage_holin_6_1"/>
    <property type="match status" value="1"/>
</dbReference>
<dbReference type="EMBL" id="ADLN01000043">
    <property type="protein sequence ID" value="EHI59894.1"/>
    <property type="molecule type" value="Genomic_DNA"/>
</dbReference>
<name>G5IF55_9FIRM</name>
<dbReference type="PATRIC" id="fig|742737.3.peg.2158"/>
<reference evidence="2 3" key="1">
    <citation type="submission" date="2011-08" db="EMBL/GenBank/DDBJ databases">
        <title>The Genome Sequence of Clostridium hathewayi WAL-18680.</title>
        <authorList>
            <consortium name="The Broad Institute Genome Sequencing Platform"/>
            <person name="Earl A."/>
            <person name="Ward D."/>
            <person name="Feldgarden M."/>
            <person name="Gevers D."/>
            <person name="Finegold S.M."/>
            <person name="Summanen P.H."/>
            <person name="Molitoris D.R."/>
            <person name="Song M."/>
            <person name="Daigneault M."/>
            <person name="Allen-Vercoe E."/>
            <person name="Young S.K."/>
            <person name="Zeng Q."/>
            <person name="Gargeya S."/>
            <person name="Fitzgerald M."/>
            <person name="Haas B."/>
            <person name="Abouelleil A."/>
            <person name="Alvarado L."/>
            <person name="Arachchi H.M."/>
            <person name="Berlin A."/>
            <person name="Brown A."/>
            <person name="Chapman S.B."/>
            <person name="Chen Z."/>
            <person name="Dunbar C."/>
            <person name="Freedman E."/>
            <person name="Gearin G."/>
            <person name="Gellesch M."/>
            <person name="Goldberg J."/>
            <person name="Griggs A."/>
            <person name="Gujja S."/>
            <person name="Heiman D."/>
            <person name="Howarth C."/>
            <person name="Larson L."/>
            <person name="Lui A."/>
            <person name="MacDonald P.J.P."/>
            <person name="Montmayeur A."/>
            <person name="Murphy C."/>
            <person name="Neiman D."/>
            <person name="Pearson M."/>
            <person name="Priest M."/>
            <person name="Roberts A."/>
            <person name="Saif S."/>
            <person name="Shea T."/>
            <person name="Shenoy N."/>
            <person name="Sisk P."/>
            <person name="Stolte C."/>
            <person name="Sykes S."/>
            <person name="Wortman J."/>
            <person name="Nusbaum C."/>
            <person name="Birren B."/>
        </authorList>
    </citation>
    <scope>NUCLEOTIDE SEQUENCE [LARGE SCALE GENOMIC DNA]</scope>
    <source>
        <strain evidence="2 3">WAL-18680</strain>
    </source>
</reference>
<evidence type="ECO:0000313" key="2">
    <source>
        <dbReference type="EMBL" id="EHI59894.1"/>
    </source>
</evidence>
<dbReference type="AlphaFoldDB" id="G5IF55"/>
<keyword evidence="1" id="KW-1133">Transmembrane helix</keyword>
<sequence length="118" mass="13332">MSDRIFDLVLALIPVIGAVVTYFVVPYLKAAVGNAKLEQYREWAGLAVKCAEMVWRETGHGGDKRDYVAGFLNRMFNSKKEMLSEEQIQVLIEAAVQELQRETDSRLENGRKVPDDGK</sequence>
<evidence type="ECO:0000256" key="1">
    <source>
        <dbReference type="SAM" id="Phobius"/>
    </source>
</evidence>
<feature type="transmembrane region" description="Helical" evidence="1">
    <location>
        <begin position="6"/>
        <end position="28"/>
    </location>
</feature>
<protein>
    <submittedName>
        <fullName evidence="2">LL-H family phage holin</fullName>
    </submittedName>
</protein>
<dbReference type="InterPro" id="IPR010026">
    <property type="entry name" value="Phage_holin_LL-H"/>
</dbReference>
<keyword evidence="3" id="KW-1185">Reference proteome</keyword>
<organism evidence="2 3">
    <name type="scientific">Hungatella hathewayi WAL-18680</name>
    <dbReference type="NCBI Taxonomy" id="742737"/>
    <lineage>
        <taxon>Bacteria</taxon>
        <taxon>Bacillati</taxon>
        <taxon>Bacillota</taxon>
        <taxon>Clostridia</taxon>
        <taxon>Lachnospirales</taxon>
        <taxon>Lachnospiraceae</taxon>
        <taxon>Hungatella</taxon>
    </lineage>
</organism>
<keyword evidence="1" id="KW-0812">Transmembrane</keyword>
<evidence type="ECO:0000313" key="3">
    <source>
        <dbReference type="Proteomes" id="UP000005384"/>
    </source>
</evidence>
<dbReference type="NCBIfam" id="TIGR01673">
    <property type="entry name" value="holin_LLH"/>
    <property type="match status" value="1"/>
</dbReference>
<proteinExistence type="predicted"/>
<keyword evidence="1" id="KW-0472">Membrane</keyword>
<accession>G5IF55</accession>
<gene>
    <name evidence="2" type="ORF">HMPREF9473_02132</name>
</gene>